<proteinExistence type="predicted"/>
<sequence length="77" mass="9049">VIGHVPEKDNIKEIIKNGKRTKVMDIMLQDLEYNSLHCTLWEEYTEEMQKHLDQHDCPNPVVVVIQLCKLKKYLGTL</sequence>
<name>A0A445H5H8_GLYSO</name>
<protein>
    <submittedName>
        <fullName evidence="1">Uncharacterized protein</fullName>
    </submittedName>
</protein>
<organism evidence="1 2">
    <name type="scientific">Glycine soja</name>
    <name type="common">Wild soybean</name>
    <dbReference type="NCBI Taxonomy" id="3848"/>
    <lineage>
        <taxon>Eukaryota</taxon>
        <taxon>Viridiplantae</taxon>
        <taxon>Streptophyta</taxon>
        <taxon>Embryophyta</taxon>
        <taxon>Tracheophyta</taxon>
        <taxon>Spermatophyta</taxon>
        <taxon>Magnoliopsida</taxon>
        <taxon>eudicotyledons</taxon>
        <taxon>Gunneridae</taxon>
        <taxon>Pentapetalae</taxon>
        <taxon>rosids</taxon>
        <taxon>fabids</taxon>
        <taxon>Fabales</taxon>
        <taxon>Fabaceae</taxon>
        <taxon>Papilionoideae</taxon>
        <taxon>50 kb inversion clade</taxon>
        <taxon>NPAAA clade</taxon>
        <taxon>indigoferoid/millettioid clade</taxon>
        <taxon>Phaseoleae</taxon>
        <taxon>Glycine</taxon>
        <taxon>Glycine subgen. Soja</taxon>
    </lineage>
</organism>
<accession>A0A445H5H8</accession>
<dbReference type="InterPro" id="IPR012340">
    <property type="entry name" value="NA-bd_OB-fold"/>
</dbReference>
<reference evidence="1 2" key="1">
    <citation type="submission" date="2018-09" db="EMBL/GenBank/DDBJ databases">
        <title>A high-quality reference genome of wild soybean provides a powerful tool to mine soybean genomes.</title>
        <authorList>
            <person name="Xie M."/>
            <person name="Chung C.Y.L."/>
            <person name="Li M.-W."/>
            <person name="Wong F.-L."/>
            <person name="Chan T.-F."/>
            <person name="Lam H.-M."/>
        </authorList>
    </citation>
    <scope>NUCLEOTIDE SEQUENCE [LARGE SCALE GENOMIC DNA]</scope>
    <source>
        <strain evidence="2">cv. W05</strain>
        <tissue evidence="1">Hypocotyl of etiolated seedlings</tissue>
    </source>
</reference>
<evidence type="ECO:0000313" key="1">
    <source>
        <dbReference type="EMBL" id="RZB68837.1"/>
    </source>
</evidence>
<evidence type="ECO:0000313" key="2">
    <source>
        <dbReference type="Proteomes" id="UP000289340"/>
    </source>
</evidence>
<dbReference type="EMBL" id="QZWG01000014">
    <property type="protein sequence ID" value="RZB68837.1"/>
    <property type="molecule type" value="Genomic_DNA"/>
</dbReference>
<comment type="caution">
    <text evidence="1">The sequence shown here is derived from an EMBL/GenBank/DDBJ whole genome shotgun (WGS) entry which is preliminary data.</text>
</comment>
<dbReference type="SUPFAM" id="SSF50249">
    <property type="entry name" value="Nucleic acid-binding proteins"/>
    <property type="match status" value="1"/>
</dbReference>
<feature type="non-terminal residue" evidence="1">
    <location>
        <position position="1"/>
    </location>
</feature>
<dbReference type="AlphaFoldDB" id="A0A445H5H8"/>
<gene>
    <name evidence="1" type="ORF">D0Y65_038563</name>
</gene>
<dbReference type="CDD" id="cd04481">
    <property type="entry name" value="RPA1_DBD_B_like"/>
    <property type="match status" value="1"/>
</dbReference>
<dbReference type="Gene3D" id="2.40.50.140">
    <property type="entry name" value="Nucleic acid-binding proteins"/>
    <property type="match status" value="1"/>
</dbReference>
<dbReference type="Proteomes" id="UP000289340">
    <property type="component" value="Chromosome 14"/>
</dbReference>
<keyword evidence="2" id="KW-1185">Reference proteome</keyword>